<feature type="transmembrane region" description="Helical" evidence="1">
    <location>
        <begin position="38"/>
        <end position="65"/>
    </location>
</feature>
<dbReference type="Proteomes" id="UP000253727">
    <property type="component" value="Unassembled WGS sequence"/>
</dbReference>
<keyword evidence="1" id="KW-1133">Transmembrane helix</keyword>
<organism evidence="3 4">
    <name type="scientific">Alteripontixanthobacter maritimus</name>
    <dbReference type="NCBI Taxonomy" id="2161824"/>
    <lineage>
        <taxon>Bacteria</taxon>
        <taxon>Pseudomonadati</taxon>
        <taxon>Pseudomonadota</taxon>
        <taxon>Alphaproteobacteria</taxon>
        <taxon>Sphingomonadales</taxon>
        <taxon>Erythrobacteraceae</taxon>
        <taxon>Alteripontixanthobacter</taxon>
    </lineage>
</organism>
<dbReference type="PANTHER" id="PTHR30590:SF2">
    <property type="entry name" value="INNER MEMBRANE PROTEIN"/>
    <property type="match status" value="1"/>
</dbReference>
<keyword evidence="1" id="KW-0812">Transmembrane</keyword>
<evidence type="ECO:0000313" key="4">
    <source>
        <dbReference type="Proteomes" id="UP000253727"/>
    </source>
</evidence>
<evidence type="ECO:0000313" key="3">
    <source>
        <dbReference type="EMBL" id="RDC59229.1"/>
    </source>
</evidence>
<gene>
    <name evidence="3" type="ORF">HME9302_00415</name>
</gene>
<reference evidence="3 4" key="1">
    <citation type="submission" date="2018-04" db="EMBL/GenBank/DDBJ databases">
        <title>Altererythrobacter sp. HME9302 genome sequencing and assembly.</title>
        <authorList>
            <person name="Kang H."/>
            <person name="Kim H."/>
            <person name="Joh K."/>
        </authorList>
    </citation>
    <scope>NUCLEOTIDE SEQUENCE [LARGE SCALE GENOMIC DNA]</scope>
    <source>
        <strain evidence="3 4">HME9302</strain>
    </source>
</reference>
<dbReference type="InterPro" id="IPR007349">
    <property type="entry name" value="DUF418"/>
</dbReference>
<dbReference type="RefSeq" id="WP_230079839.1">
    <property type="nucleotide sequence ID" value="NZ_QBKA01000002.1"/>
</dbReference>
<dbReference type="PANTHER" id="PTHR30590">
    <property type="entry name" value="INNER MEMBRANE PROTEIN"/>
    <property type="match status" value="1"/>
</dbReference>
<protein>
    <recommendedName>
        <fullName evidence="2">DUF418 domain-containing protein</fullName>
    </recommendedName>
</protein>
<dbReference type="Pfam" id="PF04235">
    <property type="entry name" value="DUF418"/>
    <property type="match status" value="1"/>
</dbReference>
<keyword evidence="4" id="KW-1185">Reference proteome</keyword>
<evidence type="ECO:0000259" key="2">
    <source>
        <dbReference type="Pfam" id="PF04235"/>
    </source>
</evidence>
<dbReference type="EMBL" id="QBKA01000002">
    <property type="protein sequence ID" value="RDC59229.1"/>
    <property type="molecule type" value="Genomic_DNA"/>
</dbReference>
<proteinExistence type="predicted"/>
<evidence type="ECO:0000256" key="1">
    <source>
        <dbReference type="SAM" id="Phobius"/>
    </source>
</evidence>
<keyword evidence="1" id="KW-0472">Membrane</keyword>
<comment type="caution">
    <text evidence="3">The sequence shown here is derived from an EMBL/GenBank/DDBJ whole genome shotgun (WGS) entry which is preliminary data.</text>
</comment>
<feature type="transmembrane region" description="Helical" evidence="1">
    <location>
        <begin position="243"/>
        <end position="262"/>
    </location>
</feature>
<feature type="transmembrane region" description="Helical" evidence="1">
    <location>
        <begin position="86"/>
        <end position="112"/>
    </location>
</feature>
<feature type="transmembrane region" description="Helical" evidence="1">
    <location>
        <begin position="124"/>
        <end position="142"/>
    </location>
</feature>
<accession>A0A369Q8H4</accession>
<name>A0A369Q8H4_9SPHN</name>
<feature type="transmembrane region" description="Helical" evidence="1">
    <location>
        <begin position="274"/>
        <end position="298"/>
    </location>
</feature>
<dbReference type="InterPro" id="IPR052529">
    <property type="entry name" value="Bact_Transport_Assoc"/>
</dbReference>
<dbReference type="AlphaFoldDB" id="A0A369Q8H4"/>
<feature type="transmembrane region" description="Helical" evidence="1">
    <location>
        <begin position="319"/>
        <end position="338"/>
    </location>
</feature>
<feature type="transmembrane region" description="Helical" evidence="1">
    <location>
        <begin position="344"/>
        <end position="363"/>
    </location>
</feature>
<feature type="domain" description="DUF418" evidence="2">
    <location>
        <begin position="225"/>
        <end position="386"/>
    </location>
</feature>
<sequence>MAVLGILFANITAFGHPFLAYTWPAALPDGGTAADSWVWLFQFVAVDGKFRGIFTVLFGAGLFLFMERVWAKGGSRWLQARRLGWLLAFGLAHFFLLFFGDILTAYAIWGLVALSMLKLEAKTQFWTGIILYILFGLILMLASSGQALPELMPQFCVQAAEMCDQLDIERGRMISDMAAQQSAYGAGSYADMLSYRATEQWSLLAKGAGFGFTETLPLILIGVAFYRWGVFDGRAPRAKLVRLGWAGVLVGSAITLGLGLWVMSRDFPFWTTSFVFFGASGLPRLPVVLGLVCLLGVYGPQLAKGALGQRFVAAGRMAFSNYIGTSALMLPVFGSWGLGLFGELSRLELLGIVLAVWALMLLWSKPWLEVFRYGPLEWLWRCLTYWTLVPMRLERAAD</sequence>